<reference evidence="2" key="1">
    <citation type="submission" date="2016-10" db="EMBL/GenBank/DDBJ databases">
        <authorList>
            <person name="Varghese N."/>
            <person name="Submissions S."/>
        </authorList>
    </citation>
    <scope>NUCLEOTIDE SEQUENCE [LARGE SCALE GENOMIC DNA]</scope>
    <source>
        <strain evidence="2">P18</strain>
    </source>
</reference>
<gene>
    <name evidence="1" type="ORF">SAMN04487928_1334</name>
</gene>
<dbReference type="AlphaFoldDB" id="A0A1I5XIF8"/>
<proteinExistence type="predicted"/>
<evidence type="ECO:0000313" key="2">
    <source>
        <dbReference type="Proteomes" id="UP000182624"/>
    </source>
</evidence>
<keyword evidence="2" id="KW-1185">Reference proteome</keyword>
<dbReference type="InterPro" id="IPR011204">
    <property type="entry name" value="Virulence_RhuM-like"/>
</dbReference>
<dbReference type="PANTHER" id="PTHR35810:SF1">
    <property type="entry name" value="CYTOPLASMIC PROTEIN"/>
    <property type="match status" value="1"/>
</dbReference>
<evidence type="ECO:0000313" key="1">
    <source>
        <dbReference type="EMBL" id="SFQ31748.1"/>
    </source>
</evidence>
<sequence length="190" mass="21883">MMNKNEIVLFESKDKKVALSVPMDGNTVWLNQAQMTELFEVDRTVITRHVNNTFKEKELLKESNVQKMHIANSDKPVQFYSLDVIISVGYRVKSQRGTEFRQWANHLFTLQNGRDVLGKEFADVEVRRYEDSLHVTNIDDLADYLQSLKVLHGIGTMEREEILNMLLPHVEGGAINLQKEYGTFIAQGIK</sequence>
<dbReference type="RefSeq" id="WP_083413598.1">
    <property type="nucleotide sequence ID" value="NZ_FOXO01000033.1"/>
</dbReference>
<accession>A0A1I5XIF8</accession>
<protein>
    <submittedName>
        <fullName evidence="1">Virulence protein RhuM family protein</fullName>
    </submittedName>
</protein>
<dbReference type="Pfam" id="PF13310">
    <property type="entry name" value="Virulence_RhuM"/>
    <property type="match status" value="1"/>
</dbReference>
<dbReference type="Proteomes" id="UP000182624">
    <property type="component" value="Unassembled WGS sequence"/>
</dbReference>
<dbReference type="PANTHER" id="PTHR35810">
    <property type="entry name" value="CYTOPLASMIC PROTEIN-RELATED"/>
    <property type="match status" value="1"/>
</dbReference>
<name>A0A1I5XIF8_9FIRM</name>
<organism evidence="1 2">
    <name type="scientific">Butyrivibrio proteoclasticus</name>
    <dbReference type="NCBI Taxonomy" id="43305"/>
    <lineage>
        <taxon>Bacteria</taxon>
        <taxon>Bacillati</taxon>
        <taxon>Bacillota</taxon>
        <taxon>Clostridia</taxon>
        <taxon>Lachnospirales</taxon>
        <taxon>Lachnospiraceae</taxon>
        <taxon>Butyrivibrio</taxon>
    </lineage>
</organism>
<dbReference type="EMBL" id="FOXO01000033">
    <property type="protein sequence ID" value="SFQ31748.1"/>
    <property type="molecule type" value="Genomic_DNA"/>
</dbReference>
<dbReference type="OrthoDB" id="9802752at2"/>